<dbReference type="OrthoDB" id="39497at2759"/>
<dbReference type="Pfam" id="PF19418">
    <property type="entry name" value="DEPDC5_CTD"/>
    <property type="match status" value="1"/>
</dbReference>
<dbReference type="Pfam" id="PF00610">
    <property type="entry name" value="DEP"/>
    <property type="match status" value="1"/>
</dbReference>
<dbReference type="GO" id="GO:0005096">
    <property type="term" value="F:GTPase activator activity"/>
    <property type="evidence" value="ECO:0007669"/>
    <property type="project" value="InterPro"/>
</dbReference>
<feature type="region of interest" description="Disordered" evidence="5">
    <location>
        <begin position="830"/>
        <end position="925"/>
    </location>
</feature>
<dbReference type="InterPro" id="IPR036388">
    <property type="entry name" value="WH-like_DNA-bd_sf"/>
</dbReference>
<feature type="region of interest" description="Disordered" evidence="5">
    <location>
        <begin position="1846"/>
        <end position="1913"/>
    </location>
</feature>
<accession>W2S0E6</accession>
<comment type="similarity">
    <text evidence="2">Belongs to the IML1 family.</text>
</comment>
<dbReference type="VEuPathDB" id="FungiDB:HMPREF1541_04152"/>
<feature type="region of interest" description="Disordered" evidence="5">
    <location>
        <begin position="1750"/>
        <end position="1769"/>
    </location>
</feature>
<feature type="region of interest" description="Disordered" evidence="5">
    <location>
        <begin position="1710"/>
        <end position="1735"/>
    </location>
</feature>
<evidence type="ECO:0000256" key="2">
    <source>
        <dbReference type="ARBA" id="ARBA00005643"/>
    </source>
</evidence>
<dbReference type="GO" id="GO:1990130">
    <property type="term" value="C:GATOR1 complex"/>
    <property type="evidence" value="ECO:0007669"/>
    <property type="project" value="TreeGrafter"/>
</dbReference>
<dbReference type="EMBL" id="KB822719">
    <property type="protein sequence ID" value="ETN42211.1"/>
    <property type="molecule type" value="Genomic_DNA"/>
</dbReference>
<dbReference type="HOGENOM" id="CLU_000935_0_0_1"/>
<reference evidence="7 8" key="1">
    <citation type="submission" date="2013-03" db="EMBL/GenBank/DDBJ databases">
        <title>The Genome Sequence of Phialophora europaea CBS 101466.</title>
        <authorList>
            <consortium name="The Broad Institute Genomics Platform"/>
            <person name="Cuomo C."/>
            <person name="de Hoog S."/>
            <person name="Gorbushina A."/>
            <person name="Walker B."/>
            <person name="Young S.K."/>
            <person name="Zeng Q."/>
            <person name="Gargeya S."/>
            <person name="Fitzgerald M."/>
            <person name="Haas B."/>
            <person name="Abouelleil A."/>
            <person name="Allen A.W."/>
            <person name="Alvarado L."/>
            <person name="Arachchi H.M."/>
            <person name="Berlin A.M."/>
            <person name="Chapman S.B."/>
            <person name="Gainer-Dewar J."/>
            <person name="Goldberg J."/>
            <person name="Griggs A."/>
            <person name="Gujja S."/>
            <person name="Hansen M."/>
            <person name="Howarth C."/>
            <person name="Imamovic A."/>
            <person name="Ireland A."/>
            <person name="Larimer J."/>
            <person name="McCowan C."/>
            <person name="Murphy C."/>
            <person name="Pearson M."/>
            <person name="Poon T.W."/>
            <person name="Priest M."/>
            <person name="Roberts A."/>
            <person name="Saif S."/>
            <person name="Shea T."/>
            <person name="Sisk P."/>
            <person name="Sykes S."/>
            <person name="Wortman J."/>
            <person name="Nusbaum C."/>
            <person name="Birren B."/>
        </authorList>
    </citation>
    <scope>NUCLEOTIDE SEQUENCE [LARGE SCALE GENOMIC DNA]</scope>
    <source>
        <strain evidence="7 8">CBS 101466</strain>
    </source>
</reference>
<evidence type="ECO:0000256" key="4">
    <source>
        <dbReference type="ARBA" id="ARBA00021881"/>
    </source>
</evidence>
<dbReference type="RefSeq" id="XP_008716720.1">
    <property type="nucleotide sequence ID" value="XM_008718498.1"/>
</dbReference>
<feature type="compositionally biased region" description="Low complexity" evidence="5">
    <location>
        <begin position="1720"/>
        <end position="1735"/>
    </location>
</feature>
<dbReference type="InterPro" id="IPR000591">
    <property type="entry name" value="DEP_dom"/>
</dbReference>
<dbReference type="Pfam" id="PF12257">
    <property type="entry name" value="IML1"/>
    <property type="match status" value="1"/>
</dbReference>
<evidence type="ECO:0000256" key="3">
    <source>
        <dbReference type="ARBA" id="ARBA00018529"/>
    </source>
</evidence>
<feature type="compositionally biased region" description="Low complexity" evidence="5">
    <location>
        <begin position="1405"/>
        <end position="1424"/>
    </location>
</feature>
<dbReference type="GO" id="GO:0010508">
    <property type="term" value="P:positive regulation of autophagy"/>
    <property type="evidence" value="ECO:0007669"/>
    <property type="project" value="TreeGrafter"/>
</dbReference>
<protein>
    <recommendedName>
        <fullName evidence="3">Vacuolar membrane-associated protein IML1</fullName>
    </recommendedName>
    <alternativeName>
        <fullName evidence="4">Vacuolar membrane-associated protein iml1</fullName>
    </alternativeName>
</protein>
<gene>
    <name evidence="7" type="ORF">HMPREF1541_04152</name>
</gene>
<feature type="compositionally biased region" description="Polar residues" evidence="5">
    <location>
        <begin position="830"/>
        <end position="846"/>
    </location>
</feature>
<feature type="region of interest" description="Disordered" evidence="5">
    <location>
        <begin position="616"/>
        <end position="657"/>
    </location>
</feature>
<feature type="region of interest" description="Disordered" evidence="5">
    <location>
        <begin position="84"/>
        <end position="117"/>
    </location>
</feature>
<feature type="domain" description="DEP" evidence="6">
    <location>
        <begin position="1290"/>
        <end position="1365"/>
    </location>
</feature>
<keyword evidence="8" id="KW-1185">Reference proteome</keyword>
<proteinExistence type="inferred from homology"/>
<feature type="compositionally biased region" description="Low complexity" evidence="5">
    <location>
        <begin position="1"/>
        <end position="21"/>
    </location>
</feature>
<dbReference type="STRING" id="1220924.W2S0E6"/>
<dbReference type="InterPro" id="IPR027244">
    <property type="entry name" value="IML1"/>
</dbReference>
<evidence type="ECO:0000259" key="6">
    <source>
        <dbReference type="PROSITE" id="PS50186"/>
    </source>
</evidence>
<sequence length="1950" mass="215235">MSTLTPASAATSRRRGSSSSTVKGPRLPYAQDTPKRPSGQPLMISATTWVHFDKDSIDDMLIHATILENAGIREGDLVEVRSIQSSPQARDFQPSGRRNATPSPHRRPSTAESRKHAESKAICLVKVAPSELASKQASFEVSLNHRLATAFGIRPRSDVEIRPASLEDHVASHVEFSFRDVYLARSDMWRLVGQELAGKVVHTGQRITFLGSVRLVVKAVHVNGHRVATGYFSGNTIPVFRSEAARYVIFIQMSREMWDFDSEGNGEILFNRVINGFLPDLFKRWTELEVRHLVSIVLFSRQEYSMFEVADQYLRLPSKPNARTKSHSYQDFYKVVVTDMASAQWTTILDELKKNFRVFLRDVSLHRPVDDGLSDTSHSASHVPKITGRPTTAMKGNILEAINLASTQFSDDYLDRDLIRTGISVVVVTAGAGVFEVDRTLLNLTSENLTNNGIGIDIVCLSKMPLHSVPLFKYRTSDSADFDASSLSGTSSSPQLTKSQAWAGVSASSSFKASPLINSVHSSSAHPLSRYSSSLHMHDPDKWAYGIPHWIDLSYWSPEGPKSSSTLSPLSKHEAPTSKHRKAPFTPRVRMYEVQMMGLMEMGMADISIPWMSETQQNELHQRRRRKPSQRTGSRSLSHSPKISRRSLRLESASSREHGLLSAGTRLLGGMFNRMDTYEDGLFKRPHRKRHAVTSPSKRSKGVYETKQVLASKLDSTETDLSLVQSREALMATHPKLVKTESSPGSDTASIATLSKHRSPEAIRAARNASYALRGLAPPMRAVASTEINVENVQAHMHKTESLKTRPSIANSAQSIRSLSYHKNISQASGVSRAANANQLSPVSSRTDSDRPSTPIRISNSAAKANVAPNGEGHRHTKSDHSLTTTAREHDDLSDQDAGAASGTEGNGSDSPSDEETWDSFPSSVPKSTLPFIRNVNASNPLKGNPNRESFFGRWQHLYPRKPRAATVKWRSLCTPASVPLTTEDFPSKDELDKDFDQVSYIVSFGETEEIVERPESRDGLLREMLSLRFSHGYQLVVGARMNKFEGPGLHDASFFFNPEAQRHDGQYLFMSMGNTIQKLALLERNRIGVTRYQRKPFQAQETLPKQVSYNHYVQTILSARYVGRTMQLEGFAEQYPWKEADAFLANPSQGPDNEVQRLRFWRARFVLLPVEPPANASRSTAADGEENEEDIHLRGIRALTQIWQKIRYIPPEDRRPAQNRMSSFKPKDRNPLRINMETLNPSELVATELDKLVAAEEAGDVQTTQLLPEDEQFDRESVKLGKLAAALQGERGIEIRNRRWHLRLHYSCFHGEEFTNWLVQNVRDIDTREEAVSFGNELMKEGLFEHVNSRHNFKDGNFFYSIKSEWRAPKQSELKQSWLTASRRSDKSVPPTPLVEQPPSQTPLTTRTRSASSLAVALSAQTSPEMTRPVPERKRLAVSLSKMIRLDVDTRKRSDRPEIVSLHYDRLHNPENCYHLELSWLNVTSKLVDDAIVSWTTTAERYGLKLVEVPIVEASRVPENEPFRAPYIVKLAQSPPKGPLATSGNGNVYFTATSFTPHQSLNSDLHFYQKAILKRFNFVLDIEGISEFPDNVEINYSWGRLNYKYTQFIHRSGVILAQITDQGGILLLANRLYNSRLASARDTSSKLETTKQLHAAAQNLRPASTALAPFRPETQMPASGIVGINVQSPSLSTTSNLLSSPSPLIRPLPRPLALPPLSAPATTTNSASPSAVNSTSSVPLAATAHLRSTPVPAHTPLSTPGLAGMPTSNPIATSAAAAPAAQAQERVSADVFGSRHALASASLATYVTPEQIKDDLERFCSDPNLLQAFYVDVQAIVAAAAQSSAAGTPSGEGTPGQTGSEHGQLQAAGQGGGGKAASKEGGTLKDQKKRGSTSSSLLRPVPEAEMELNDSAAALSGIPEMKLPESVQARLTGGFGVGGRKREAGEGSG</sequence>
<dbReference type="SUPFAM" id="SSF46785">
    <property type="entry name" value="Winged helix' DNA-binding domain"/>
    <property type="match status" value="1"/>
</dbReference>
<feature type="region of interest" description="Disordered" evidence="5">
    <location>
        <begin position="562"/>
        <end position="584"/>
    </location>
</feature>
<feature type="region of interest" description="Disordered" evidence="5">
    <location>
        <begin position="1380"/>
        <end position="1433"/>
    </location>
</feature>
<dbReference type="GeneID" id="19971491"/>
<dbReference type="CDD" id="cd04449">
    <property type="entry name" value="DEP_DEPDC5-like"/>
    <property type="match status" value="1"/>
</dbReference>
<dbReference type="GO" id="GO:1904262">
    <property type="term" value="P:negative regulation of TORC1 signaling"/>
    <property type="evidence" value="ECO:0007669"/>
    <property type="project" value="TreeGrafter"/>
</dbReference>
<dbReference type="Gene3D" id="1.10.10.10">
    <property type="entry name" value="Winged helix-like DNA-binding domain superfamily/Winged helix DNA-binding domain"/>
    <property type="match status" value="1"/>
</dbReference>
<dbReference type="InParanoid" id="W2S0E6"/>
<dbReference type="GO" id="GO:0035556">
    <property type="term" value="P:intracellular signal transduction"/>
    <property type="evidence" value="ECO:0007669"/>
    <property type="project" value="InterPro"/>
</dbReference>
<name>W2S0E6_CYPE1</name>
<evidence type="ECO:0000256" key="1">
    <source>
        <dbReference type="ARBA" id="ARBA00004148"/>
    </source>
</evidence>
<dbReference type="InterPro" id="IPR036390">
    <property type="entry name" value="WH_DNA-bd_sf"/>
</dbReference>
<evidence type="ECO:0000313" key="7">
    <source>
        <dbReference type="EMBL" id="ETN42211.1"/>
    </source>
</evidence>
<dbReference type="GO" id="GO:0005774">
    <property type="term" value="C:vacuolar membrane"/>
    <property type="evidence" value="ECO:0007669"/>
    <property type="project" value="UniProtKB-SubCell"/>
</dbReference>
<evidence type="ECO:0000313" key="8">
    <source>
        <dbReference type="Proteomes" id="UP000030752"/>
    </source>
</evidence>
<feature type="compositionally biased region" description="Polar residues" evidence="5">
    <location>
        <begin position="630"/>
        <end position="641"/>
    </location>
</feature>
<dbReference type="FunCoup" id="W2S0E6">
    <property type="interactions" value="614"/>
</dbReference>
<dbReference type="Proteomes" id="UP000030752">
    <property type="component" value="Unassembled WGS sequence"/>
</dbReference>
<dbReference type="PANTHER" id="PTHR13179">
    <property type="entry name" value="DEP DOMAIN CONTAINING PROTEIN 5"/>
    <property type="match status" value="1"/>
</dbReference>
<feature type="region of interest" description="Disordered" evidence="5">
    <location>
        <begin position="1"/>
        <end position="41"/>
    </location>
</feature>
<evidence type="ECO:0000256" key="5">
    <source>
        <dbReference type="SAM" id="MobiDB-lite"/>
    </source>
</evidence>
<dbReference type="InterPro" id="IPR048255">
    <property type="entry name" value="IML1_N"/>
</dbReference>
<dbReference type="eggNOG" id="KOG3572">
    <property type="taxonomic scope" value="Eukaryota"/>
</dbReference>
<comment type="subcellular location">
    <subcellularLocation>
        <location evidence="1">Vacuole membrane</location>
        <topology evidence="1">Peripheral membrane protein</topology>
    </subcellularLocation>
</comment>
<dbReference type="PROSITE" id="PS50186">
    <property type="entry name" value="DEP"/>
    <property type="match status" value="1"/>
</dbReference>
<dbReference type="InterPro" id="IPR045838">
    <property type="entry name" value="DEPDC5_CTD"/>
</dbReference>
<organism evidence="7 8">
    <name type="scientific">Cyphellophora europaea (strain CBS 101466)</name>
    <name type="common">Phialophora europaea</name>
    <dbReference type="NCBI Taxonomy" id="1220924"/>
    <lineage>
        <taxon>Eukaryota</taxon>
        <taxon>Fungi</taxon>
        <taxon>Dikarya</taxon>
        <taxon>Ascomycota</taxon>
        <taxon>Pezizomycotina</taxon>
        <taxon>Eurotiomycetes</taxon>
        <taxon>Chaetothyriomycetidae</taxon>
        <taxon>Chaetothyriales</taxon>
        <taxon>Cyphellophoraceae</taxon>
        <taxon>Cyphellophora</taxon>
    </lineage>
</organism>
<feature type="compositionally biased region" description="Pro residues" evidence="5">
    <location>
        <begin position="1710"/>
        <end position="1719"/>
    </location>
</feature>
<dbReference type="SMART" id="SM00049">
    <property type="entry name" value="DEP"/>
    <property type="match status" value="1"/>
</dbReference>
<dbReference type="PANTHER" id="PTHR13179:SF8">
    <property type="entry name" value="GATOR COMPLEX PROTEIN DEPDC5"/>
    <property type="match status" value="1"/>
</dbReference>